<keyword evidence="5 9" id="KW-0862">Zinc</keyword>
<dbReference type="InterPro" id="IPR011650">
    <property type="entry name" value="Peptidase_M20_dimer"/>
</dbReference>
<dbReference type="OrthoDB" id="9804934at2"/>
<keyword evidence="11" id="KW-0031">Aminopeptidase</keyword>
<keyword evidence="3 9" id="KW-0479">Metal-binding</keyword>
<dbReference type="InterPro" id="IPR036264">
    <property type="entry name" value="Bact_exopeptidase_dim_dom"/>
</dbReference>
<protein>
    <recommendedName>
        <fullName evidence="7">Peptidase T</fullName>
        <ecNumber evidence="7">3.4.11.4</ecNumber>
    </recommendedName>
</protein>
<comment type="caution">
    <text evidence="11">The sequence shown here is derived from an EMBL/GenBank/DDBJ whole genome shotgun (WGS) entry which is preliminary data.</text>
</comment>
<dbReference type="CDD" id="cd03892">
    <property type="entry name" value="M20_peptT"/>
    <property type="match status" value="1"/>
</dbReference>
<evidence type="ECO:0000256" key="7">
    <source>
        <dbReference type="NCBIfam" id="TIGR01882"/>
    </source>
</evidence>
<dbReference type="GO" id="GO:0006508">
    <property type="term" value="P:proteolysis"/>
    <property type="evidence" value="ECO:0007669"/>
    <property type="project" value="UniProtKB-UniRule"/>
</dbReference>
<keyword evidence="6" id="KW-0482">Metalloprotease</keyword>
<dbReference type="Pfam" id="PF07687">
    <property type="entry name" value="M20_dimer"/>
    <property type="match status" value="1"/>
</dbReference>
<dbReference type="RefSeq" id="WP_133037311.1">
    <property type="nucleotide sequence ID" value="NZ_SLWF01000001.1"/>
</dbReference>
<dbReference type="PANTHER" id="PTHR42994">
    <property type="entry name" value="PEPTIDASE T"/>
    <property type="match status" value="1"/>
</dbReference>
<dbReference type="Proteomes" id="UP000294832">
    <property type="component" value="Unassembled WGS sequence"/>
</dbReference>
<evidence type="ECO:0000256" key="1">
    <source>
        <dbReference type="ARBA" id="ARBA00009692"/>
    </source>
</evidence>
<dbReference type="PROSITE" id="PS00759">
    <property type="entry name" value="ARGE_DAPE_CPG2_2"/>
    <property type="match status" value="1"/>
</dbReference>
<accession>A0A4R2FI63</accession>
<feature type="active site" description="Proton acceptor" evidence="8">
    <location>
        <position position="173"/>
    </location>
</feature>
<feature type="binding site" evidence="9">
    <location>
        <position position="196"/>
    </location>
    <ligand>
        <name>Zn(2+)</name>
        <dbReference type="ChEBI" id="CHEBI:29105"/>
        <label>1</label>
    </ligand>
</feature>
<name>A0A4R2FI63_9GAMM</name>
<evidence type="ECO:0000313" key="11">
    <source>
        <dbReference type="EMBL" id="TCN90561.1"/>
    </source>
</evidence>
<dbReference type="NCBIfam" id="TIGR01882">
    <property type="entry name" value="peptidase-T"/>
    <property type="match status" value="1"/>
</dbReference>
<dbReference type="Gene3D" id="3.30.70.360">
    <property type="match status" value="1"/>
</dbReference>
<feature type="binding site" evidence="9">
    <location>
        <position position="174"/>
    </location>
    <ligand>
        <name>Zn(2+)</name>
        <dbReference type="ChEBI" id="CHEBI:29105"/>
        <label>2</label>
    </ligand>
</feature>
<dbReference type="GO" id="GO:0045148">
    <property type="term" value="F:tripeptide aminopeptidase activity"/>
    <property type="evidence" value="ECO:0007669"/>
    <property type="project" value="UniProtKB-UniRule"/>
</dbReference>
<keyword evidence="12" id="KW-1185">Reference proteome</keyword>
<dbReference type="InterPro" id="IPR010161">
    <property type="entry name" value="Peptidase_M20B"/>
</dbReference>
<evidence type="ECO:0000256" key="8">
    <source>
        <dbReference type="PIRSR" id="PIRSR037215-1"/>
    </source>
</evidence>
<dbReference type="GO" id="GO:0006518">
    <property type="term" value="P:peptide metabolic process"/>
    <property type="evidence" value="ECO:0007669"/>
    <property type="project" value="InterPro"/>
</dbReference>
<dbReference type="GO" id="GO:0005829">
    <property type="term" value="C:cytosol"/>
    <property type="evidence" value="ECO:0007669"/>
    <property type="project" value="TreeGrafter"/>
</dbReference>
<sequence>MQEALLSRFLRYVQSDTQSDPNNSAIPSSVGQRKFAVALKQELTELGFSDVFLSDTCCLYARVPATVADAPVIGFLAHLDTSPDYSGANVKPQIISDYQGQIIPLGTIEQLSPEQFPDLLHYIGKTLITADGSTLLGADDKAGIAEIITALHYLLQHPEIPHGEIALCFTPDEEIGRGIQGFDVEHFAAQWAYTVDGGAAGELQFENFNAATAVITARGNTCHPGSAFGVMVNATTMACRFHARMPLNDTPEHSSGYEGFFHLVSMEGTTEQAKLVYLIRDFDKQQFEQRKQWLRDLVEKYNDELTSGSLEIAISDSYFNMKEAVMPTPYITDIACRAMEMAGVTPDIKPIRGGTDGAQLSYRGLPCPNLFAGGHNFHGKHEFVCLESMEKAVEVIINIAQLTTQRYD</sequence>
<dbReference type="GO" id="GO:0008237">
    <property type="term" value="F:metallopeptidase activity"/>
    <property type="evidence" value="ECO:0007669"/>
    <property type="project" value="UniProtKB-KW"/>
</dbReference>
<evidence type="ECO:0000256" key="3">
    <source>
        <dbReference type="ARBA" id="ARBA00022723"/>
    </source>
</evidence>
<dbReference type="Pfam" id="PF01546">
    <property type="entry name" value="Peptidase_M20"/>
    <property type="match status" value="1"/>
</dbReference>
<organism evidence="11 12">
    <name type="scientific">Shewanella fodinae</name>
    <dbReference type="NCBI Taxonomy" id="552357"/>
    <lineage>
        <taxon>Bacteria</taxon>
        <taxon>Pseudomonadati</taxon>
        <taxon>Pseudomonadota</taxon>
        <taxon>Gammaproteobacteria</taxon>
        <taxon>Alteromonadales</taxon>
        <taxon>Shewanellaceae</taxon>
        <taxon>Shewanella</taxon>
    </lineage>
</organism>
<dbReference type="AlphaFoldDB" id="A0A4R2FI63"/>
<dbReference type="NCBIfam" id="NF009920">
    <property type="entry name" value="PRK13381.1"/>
    <property type="match status" value="1"/>
</dbReference>
<feature type="binding site" evidence="9">
    <location>
        <position position="378"/>
    </location>
    <ligand>
        <name>Zn(2+)</name>
        <dbReference type="ChEBI" id="CHEBI:29105"/>
        <label>2</label>
    </ligand>
</feature>
<feature type="binding site" evidence="9">
    <location>
        <position position="139"/>
    </location>
    <ligand>
        <name>Zn(2+)</name>
        <dbReference type="ChEBI" id="CHEBI:29105"/>
        <label>2</label>
    </ligand>
</feature>
<evidence type="ECO:0000256" key="9">
    <source>
        <dbReference type="PIRSR" id="PIRSR037215-2"/>
    </source>
</evidence>
<gene>
    <name evidence="11" type="ORF">EDC91_10131</name>
</gene>
<feature type="domain" description="Peptidase M20 dimerisation" evidence="10">
    <location>
        <begin position="206"/>
        <end position="303"/>
    </location>
</feature>
<evidence type="ECO:0000256" key="4">
    <source>
        <dbReference type="ARBA" id="ARBA00022801"/>
    </source>
</evidence>
<evidence type="ECO:0000313" key="12">
    <source>
        <dbReference type="Proteomes" id="UP000294832"/>
    </source>
</evidence>
<feature type="binding site" evidence="9">
    <location>
        <position position="139"/>
    </location>
    <ligand>
        <name>Zn(2+)</name>
        <dbReference type="ChEBI" id="CHEBI:29105"/>
        <label>1</label>
    </ligand>
</feature>
<dbReference type="InterPro" id="IPR002933">
    <property type="entry name" value="Peptidase_M20"/>
</dbReference>
<dbReference type="SUPFAM" id="SSF53187">
    <property type="entry name" value="Zn-dependent exopeptidases"/>
    <property type="match status" value="1"/>
</dbReference>
<feature type="active site" evidence="8">
    <location>
        <position position="80"/>
    </location>
</feature>
<feature type="binding site" evidence="9">
    <location>
        <position position="78"/>
    </location>
    <ligand>
        <name>Zn(2+)</name>
        <dbReference type="ChEBI" id="CHEBI:29105"/>
        <label>1</label>
    </ligand>
</feature>
<evidence type="ECO:0000259" key="10">
    <source>
        <dbReference type="Pfam" id="PF07687"/>
    </source>
</evidence>
<proteinExistence type="inferred from homology"/>
<evidence type="ECO:0000256" key="2">
    <source>
        <dbReference type="ARBA" id="ARBA00022670"/>
    </source>
</evidence>
<dbReference type="NCBIfam" id="NF003976">
    <property type="entry name" value="PRK05469.1"/>
    <property type="match status" value="1"/>
</dbReference>
<dbReference type="EMBL" id="SLWF01000001">
    <property type="protein sequence ID" value="TCN90561.1"/>
    <property type="molecule type" value="Genomic_DNA"/>
</dbReference>
<comment type="cofactor">
    <cofactor evidence="9">
        <name>Zn(2+)</name>
        <dbReference type="ChEBI" id="CHEBI:29105"/>
    </cofactor>
    <text evidence="9">Binds 2 Zn(2+) ions per subunit.</text>
</comment>
<dbReference type="Gene3D" id="3.40.630.10">
    <property type="entry name" value="Zn peptidases"/>
    <property type="match status" value="1"/>
</dbReference>
<dbReference type="SUPFAM" id="SSF55031">
    <property type="entry name" value="Bacterial exopeptidase dimerisation domain"/>
    <property type="match status" value="1"/>
</dbReference>
<keyword evidence="4" id="KW-0378">Hydrolase</keyword>
<reference evidence="11 12" key="1">
    <citation type="submission" date="2019-03" db="EMBL/GenBank/DDBJ databases">
        <title>Freshwater and sediment microbial communities from various areas in North America, analyzing microbe dynamics in response to fracking.</title>
        <authorList>
            <person name="Lamendella R."/>
        </authorList>
    </citation>
    <scope>NUCLEOTIDE SEQUENCE [LARGE SCALE GENOMIC DNA]</scope>
    <source>
        <strain evidence="11 12">74A</strain>
    </source>
</reference>
<evidence type="ECO:0000256" key="5">
    <source>
        <dbReference type="ARBA" id="ARBA00022833"/>
    </source>
</evidence>
<dbReference type="PIRSF" id="PIRSF037215">
    <property type="entry name" value="Peptidase_M20B"/>
    <property type="match status" value="1"/>
</dbReference>
<comment type="similarity">
    <text evidence="1">Belongs to the peptidase M20B family.</text>
</comment>
<dbReference type="EC" id="3.4.11.4" evidence="7"/>
<dbReference type="PANTHER" id="PTHR42994:SF1">
    <property type="entry name" value="PEPTIDASE T"/>
    <property type="match status" value="1"/>
</dbReference>
<keyword evidence="2" id="KW-0645">Protease</keyword>
<dbReference type="InterPro" id="IPR001261">
    <property type="entry name" value="ArgE/DapE_CS"/>
</dbReference>
<dbReference type="PROSITE" id="PS00758">
    <property type="entry name" value="ARGE_DAPE_CPG2_1"/>
    <property type="match status" value="1"/>
</dbReference>
<evidence type="ECO:0000256" key="6">
    <source>
        <dbReference type="ARBA" id="ARBA00023049"/>
    </source>
</evidence>
<dbReference type="GO" id="GO:0008270">
    <property type="term" value="F:zinc ion binding"/>
    <property type="evidence" value="ECO:0007669"/>
    <property type="project" value="InterPro"/>
</dbReference>